<keyword evidence="1" id="KW-1133">Transmembrane helix</keyword>
<gene>
    <name evidence="2" type="ORF">H4W29_006312</name>
</gene>
<evidence type="ECO:0000256" key="1">
    <source>
        <dbReference type="SAM" id="Phobius"/>
    </source>
</evidence>
<dbReference type="Gene3D" id="3.30.70.1320">
    <property type="entry name" value="Multidrug efflux transporter AcrB pore domain like"/>
    <property type="match status" value="1"/>
</dbReference>
<keyword evidence="3" id="KW-1185">Reference proteome</keyword>
<dbReference type="InterPro" id="IPR001036">
    <property type="entry name" value="Acrflvin-R"/>
</dbReference>
<proteinExistence type="predicted"/>
<evidence type="ECO:0000313" key="3">
    <source>
        <dbReference type="Proteomes" id="UP000620262"/>
    </source>
</evidence>
<dbReference type="SUPFAM" id="SSF82714">
    <property type="entry name" value="Multidrug efflux transporter AcrB TolC docking domain, DN and DC subdomains"/>
    <property type="match status" value="2"/>
</dbReference>
<feature type="transmembrane region" description="Helical" evidence="1">
    <location>
        <begin position="333"/>
        <end position="351"/>
    </location>
</feature>
<protein>
    <submittedName>
        <fullName evidence="2">Multidrug efflux pump subunit AcrB</fullName>
    </submittedName>
</protein>
<dbReference type="PRINTS" id="PR00702">
    <property type="entry name" value="ACRIFLAVINRP"/>
</dbReference>
<organism evidence="2 3">
    <name type="scientific">Rhizobium viscosum</name>
    <name type="common">Arthrobacter viscosus</name>
    <dbReference type="NCBI Taxonomy" id="1673"/>
    <lineage>
        <taxon>Bacteria</taxon>
        <taxon>Pseudomonadati</taxon>
        <taxon>Pseudomonadota</taxon>
        <taxon>Alphaproteobacteria</taxon>
        <taxon>Hyphomicrobiales</taxon>
        <taxon>Rhizobiaceae</taxon>
        <taxon>Rhizobium/Agrobacterium group</taxon>
        <taxon>Rhizobium</taxon>
    </lineage>
</organism>
<dbReference type="EMBL" id="JADBEC010000002">
    <property type="protein sequence ID" value="MBE1509067.1"/>
    <property type="molecule type" value="Genomic_DNA"/>
</dbReference>
<dbReference type="InterPro" id="IPR027463">
    <property type="entry name" value="AcrB_DN_DC_subdom"/>
</dbReference>
<dbReference type="Pfam" id="PF00873">
    <property type="entry name" value="ACR_tran"/>
    <property type="match status" value="1"/>
</dbReference>
<reference evidence="2 3" key="1">
    <citation type="submission" date="2020-10" db="EMBL/GenBank/DDBJ databases">
        <title>Sequencing the genomes of 1000 actinobacteria strains.</title>
        <authorList>
            <person name="Klenk H.-P."/>
        </authorList>
    </citation>
    <scope>NUCLEOTIDE SEQUENCE [LARGE SCALE GENOMIC DNA]</scope>
    <source>
        <strain evidence="2 3">DSM 7307</strain>
    </source>
</reference>
<feature type="transmembrane region" description="Helical" evidence="1">
    <location>
        <begin position="872"/>
        <end position="891"/>
    </location>
</feature>
<dbReference type="Gene3D" id="3.30.2090.10">
    <property type="entry name" value="Multidrug efflux transporter AcrB TolC docking domain, DN and DC subdomains"/>
    <property type="match status" value="2"/>
</dbReference>
<keyword evidence="1" id="KW-0812">Transmembrane</keyword>
<dbReference type="Gene3D" id="3.30.70.1440">
    <property type="entry name" value="Multidrug efflux transporter AcrB pore domain"/>
    <property type="match status" value="1"/>
</dbReference>
<dbReference type="RefSeq" id="WP_192732573.1">
    <property type="nucleotide sequence ID" value="NZ_BAAAVL010000004.1"/>
</dbReference>
<dbReference type="SUPFAM" id="SSF82866">
    <property type="entry name" value="Multidrug efflux transporter AcrB transmembrane domain"/>
    <property type="match status" value="2"/>
</dbReference>
<feature type="transmembrane region" description="Helical" evidence="1">
    <location>
        <begin position="897"/>
        <end position="923"/>
    </location>
</feature>
<feature type="transmembrane region" description="Helical" evidence="1">
    <location>
        <begin position="429"/>
        <end position="449"/>
    </location>
</feature>
<keyword evidence="1" id="KW-0472">Membrane</keyword>
<sequence length="1026" mass="108983">MNFSAWSIRNPVPAVLLFILLTATGLIAFARLPVQNFPDMVLPTIQVNARLEGAAPAQLETDVARKIEDKLASLSLLDHITTTITDGTVVINVSFQLGKNGEEALNEVRNAVDSAGRELPPAMQAPSVTRDTVQGSTLTAYAVRSTRLDQTELSWFVDNAMTKALLAVAGVGSVNRVGGVDREVHVDLDPQLMSALNIGAATISSQLRSMQSDTSGGRAEIGGSKQAVSTLGAVSSIEELKKVAIPLPSGTLVRLDEIGTVTDSFADRSSIAYLDGEPVIAVQVKRSNGFSDTAVAAAIETAMKDFAGANPDVEIVEAYSTVAPIVENYDGSMHMLFEGAILAIVVVWLFLRDWRATFLSAVALPLSVIPTFLVMYLADFSLNTVTLLALSLVVGILVDDAIVEIENIARHLQMGKSPKQAALEAADEIGLAVVATTLTLVAVFLPTAFMSGIPGLIFRQFGVTAAVAVLASLLVARLLTPMMAAYMMKRHPIEAKDGTIMRAYMGVVKTCLRHRIPTVIGVMLFLGLSLATIPLLSSGFLPPSDDAQTQVTITLQPGTTLEQTDMTARRAADIVSRLSDVTHVFNAVGSVSSNDLLDSSTTVDTAMASLVVNLKKIDERERTQLDIENDIRQALGILPGARIEIGSGGNGTRLDITLASDDPGALDKAASALEEQLRTLPGIGAVTSSASLQAPEIQVVPDLDRAAALGVTTESISETVRVATSGDYSSSLAKFNLPQRQLAIRVRFDPSNRTTLDDIANLRVAGSRGSVDLGSIADIHIGASPSEISRIDRSRNVTLSIELNGRILGDVYREAQAMPALRNLPDDVRLVEQGELQRSSELFESFGIAMAIGVFCIYAVLVLLFHDFLQPLTILAALPLSLGGALLPLVLTGTSFSMPVVIGLLMLMGVVTKNSILLVEYAIMSRRAGLRRFDALVDACHKRARPIVMTTIAMACGMLPVALSLSGGDASFRQPMAIVVIGGLLTSTVLSLVVIPVIFTFVDDFLHVLRRIVGAKQGGNLPACGE</sequence>
<feature type="transmembrane region" description="Helical" evidence="1">
    <location>
        <begin position="977"/>
        <end position="1002"/>
    </location>
</feature>
<dbReference type="Gene3D" id="3.30.70.1430">
    <property type="entry name" value="Multidrug efflux transporter AcrB pore domain"/>
    <property type="match status" value="2"/>
</dbReference>
<accession>A0ABR9J0S1</accession>
<feature type="transmembrane region" description="Helical" evidence="1">
    <location>
        <begin position="519"/>
        <end position="541"/>
    </location>
</feature>
<evidence type="ECO:0000313" key="2">
    <source>
        <dbReference type="EMBL" id="MBE1509067.1"/>
    </source>
</evidence>
<feature type="transmembrane region" description="Helical" evidence="1">
    <location>
        <begin position="358"/>
        <end position="378"/>
    </location>
</feature>
<name>A0ABR9J0S1_RHIVS</name>
<dbReference type="PANTHER" id="PTHR32063:SF77">
    <property type="entry name" value="ACR FAMILY TRANSPORT PROTEIN"/>
    <property type="match status" value="1"/>
</dbReference>
<feature type="transmembrane region" description="Helical" evidence="1">
    <location>
        <begin position="384"/>
        <end position="408"/>
    </location>
</feature>
<dbReference type="PANTHER" id="PTHR32063">
    <property type="match status" value="1"/>
</dbReference>
<feature type="transmembrane region" description="Helical" evidence="1">
    <location>
        <begin position="944"/>
        <end position="965"/>
    </location>
</feature>
<dbReference type="Gene3D" id="1.20.1640.10">
    <property type="entry name" value="Multidrug efflux transporter AcrB transmembrane domain"/>
    <property type="match status" value="2"/>
</dbReference>
<dbReference type="SUPFAM" id="SSF82693">
    <property type="entry name" value="Multidrug efflux transporter AcrB pore domain, PN1, PN2, PC1 and PC2 subdomains"/>
    <property type="match status" value="3"/>
</dbReference>
<dbReference type="Proteomes" id="UP000620262">
    <property type="component" value="Unassembled WGS sequence"/>
</dbReference>
<feature type="transmembrane region" description="Helical" evidence="1">
    <location>
        <begin position="846"/>
        <end position="865"/>
    </location>
</feature>
<comment type="caution">
    <text evidence="2">The sequence shown here is derived from an EMBL/GenBank/DDBJ whole genome shotgun (WGS) entry which is preliminary data.</text>
</comment>
<feature type="transmembrane region" description="Helical" evidence="1">
    <location>
        <begin position="461"/>
        <end position="480"/>
    </location>
</feature>